<sequence>MSGITELETLLASMSPELSKAEWVFCSVTGNLEEYLSLKPIATFLEAEGLTLIIHKYSAINAGIEFDRTFRKITLNVHSSLEAVGLTAAVATKLTEVGVSANVIAAYFHDHIFVPSEQADKALSALQTLTHCQGVA</sequence>
<keyword evidence="3" id="KW-1185">Reference proteome</keyword>
<evidence type="ECO:0000313" key="2">
    <source>
        <dbReference type="EMBL" id="MZI95903.1"/>
    </source>
</evidence>
<dbReference type="Gene3D" id="3.30.2130.10">
    <property type="entry name" value="VC0802-like"/>
    <property type="match status" value="1"/>
</dbReference>
<reference evidence="2 3" key="1">
    <citation type="submission" date="2019-10" db="EMBL/GenBank/DDBJ databases">
        <title>Vibrio sp. nov. isolated from a shrimp pond.</title>
        <authorList>
            <person name="Gomez-Gil B."/>
            <person name="Enciso-Ibarra J."/>
            <person name="Enciso-Ibarra K."/>
            <person name="Bolan-Mejia C."/>
        </authorList>
    </citation>
    <scope>NUCLEOTIDE SEQUENCE [LARGE SCALE GENOMIC DNA]</scope>
    <source>
        <strain evidence="2 3">CAIM 722</strain>
    </source>
</reference>
<evidence type="ECO:0000259" key="1">
    <source>
        <dbReference type="Pfam" id="PF10000"/>
    </source>
</evidence>
<feature type="domain" description="DUF2241" evidence="1">
    <location>
        <begin position="2"/>
        <end position="71"/>
    </location>
</feature>
<evidence type="ECO:0000313" key="3">
    <source>
        <dbReference type="Proteomes" id="UP000462621"/>
    </source>
</evidence>
<proteinExistence type="predicted"/>
<organism evidence="2 3">
    <name type="scientific">Vibrio eleionomae</name>
    <dbReference type="NCBI Taxonomy" id="2653505"/>
    <lineage>
        <taxon>Bacteria</taxon>
        <taxon>Pseudomonadati</taxon>
        <taxon>Pseudomonadota</taxon>
        <taxon>Gammaproteobacteria</taxon>
        <taxon>Vibrionales</taxon>
        <taxon>Vibrionaceae</taxon>
        <taxon>Vibrio</taxon>
    </lineage>
</organism>
<gene>
    <name evidence="2" type="ORF">F9817_22205</name>
</gene>
<dbReference type="RefSeq" id="WP_161158399.1">
    <property type="nucleotide sequence ID" value="NZ_WEKT01000079.1"/>
</dbReference>
<dbReference type="PANTHER" id="PTHR39199">
    <property type="entry name" value="BLR5128 PROTEIN"/>
    <property type="match status" value="1"/>
</dbReference>
<dbReference type="AlphaFoldDB" id="A0A7X4RWP9"/>
<dbReference type="SUPFAM" id="SSF55021">
    <property type="entry name" value="ACT-like"/>
    <property type="match status" value="2"/>
</dbReference>
<dbReference type="Proteomes" id="UP000462621">
    <property type="component" value="Unassembled WGS sequence"/>
</dbReference>
<comment type="caution">
    <text evidence="2">The sequence shown here is derived from an EMBL/GenBank/DDBJ whole genome shotgun (WGS) entry which is preliminary data.</text>
</comment>
<accession>A0A7X4RWP9</accession>
<protein>
    <submittedName>
        <fullName evidence="2">ACT domain-containing protein</fullName>
    </submittedName>
</protein>
<dbReference type="InterPro" id="IPR018717">
    <property type="entry name" value="DUF2241"/>
</dbReference>
<dbReference type="PANTHER" id="PTHR39199:SF1">
    <property type="entry name" value="BLR5128 PROTEIN"/>
    <property type="match status" value="1"/>
</dbReference>
<dbReference type="Pfam" id="PF10000">
    <property type="entry name" value="ACT_3"/>
    <property type="match status" value="1"/>
</dbReference>
<dbReference type="EMBL" id="WEKT01000079">
    <property type="protein sequence ID" value="MZI95903.1"/>
    <property type="molecule type" value="Genomic_DNA"/>
</dbReference>
<dbReference type="InterPro" id="IPR045865">
    <property type="entry name" value="ACT-like_dom_sf"/>
</dbReference>
<name>A0A7X4RWP9_9VIBR</name>